<feature type="compositionally biased region" description="Low complexity" evidence="1">
    <location>
        <begin position="80"/>
        <end position="114"/>
    </location>
</feature>
<comment type="caution">
    <text evidence="2">The sequence shown here is derived from an EMBL/GenBank/DDBJ whole genome shotgun (WGS) entry which is preliminary data.</text>
</comment>
<proteinExistence type="predicted"/>
<feature type="region of interest" description="Disordered" evidence="1">
    <location>
        <begin position="73"/>
        <end position="194"/>
    </location>
</feature>
<feature type="compositionally biased region" description="Basic and acidic residues" evidence="1">
    <location>
        <begin position="296"/>
        <end position="305"/>
    </location>
</feature>
<dbReference type="Proteomes" id="UP001383192">
    <property type="component" value="Unassembled WGS sequence"/>
</dbReference>
<organism evidence="2 3">
    <name type="scientific">Paramarasmius palmivorus</name>
    <dbReference type="NCBI Taxonomy" id="297713"/>
    <lineage>
        <taxon>Eukaryota</taxon>
        <taxon>Fungi</taxon>
        <taxon>Dikarya</taxon>
        <taxon>Basidiomycota</taxon>
        <taxon>Agaricomycotina</taxon>
        <taxon>Agaricomycetes</taxon>
        <taxon>Agaricomycetidae</taxon>
        <taxon>Agaricales</taxon>
        <taxon>Marasmiineae</taxon>
        <taxon>Marasmiaceae</taxon>
        <taxon>Paramarasmius</taxon>
    </lineage>
</organism>
<sequence>MASTSQEDGVTKDDQGLQVLRFPGYNIEDALRQNSERGVYMANNGQLPEDVLELDYEVVDAASVPQLHEKLREAVQGRLAGASSSRHSRNGSHSPGPSSPSLLRPASSSQQPPSRIMTPPAPSPIPSSASRISSALPRSPSPKPLKKAPKRSRYRASPGKPGKKLNARQARSLRKTELARSRRRDKAKARDARNEISPHVVNVAQSSEPVSIRGFNAISLPASDPAWIGKRELPKAQRFPESKLKDFDWNGKVTVVLLDALDRIWAVLGAPPPSAKDWEELNRGLMKELGDYDRNSAFSKKDMGNRRSGGGYGPRNEGVSHGGGQPRPGNIAIRGITNQAAIKAFSTSSYLGRLVGHTGRLYATYANRLATESRRVMKELALRIPGLEYPSHPSPEGGYWAARCINSAGLSQVAAVCTLPHTDLENWVPGWCCVTAIGDYNPDKGGHLVFWNVGLRIRFPPGCSVLFPSATITHSNTPVQPGEQRYSIVEFSAGGLFRWVYNGFITEEELLASLDEDGMKRWAVDRAARWKEEVRMYTKWYEIERGDYQGIVLDGESDLSEVSESEDERPAKKRRI</sequence>
<dbReference type="AlphaFoldDB" id="A0AAW0BIY7"/>
<name>A0AAW0BIY7_9AGAR</name>
<feature type="compositionally biased region" description="Low complexity" evidence="1">
    <location>
        <begin position="126"/>
        <end position="138"/>
    </location>
</feature>
<feature type="region of interest" description="Disordered" evidence="1">
    <location>
        <begin position="296"/>
        <end position="331"/>
    </location>
</feature>
<gene>
    <name evidence="2" type="ORF">VNI00_015844</name>
</gene>
<evidence type="ECO:0000256" key="1">
    <source>
        <dbReference type="SAM" id="MobiDB-lite"/>
    </source>
</evidence>
<dbReference type="EMBL" id="JAYKXP010000110">
    <property type="protein sequence ID" value="KAK7025929.1"/>
    <property type="molecule type" value="Genomic_DNA"/>
</dbReference>
<accession>A0AAW0BIY7</accession>
<protein>
    <submittedName>
        <fullName evidence="2">Uncharacterized protein</fullName>
    </submittedName>
</protein>
<reference evidence="2 3" key="1">
    <citation type="submission" date="2024-01" db="EMBL/GenBank/DDBJ databases">
        <title>A draft genome for a cacao thread blight-causing isolate of Paramarasmius palmivorus.</title>
        <authorList>
            <person name="Baruah I.K."/>
            <person name="Bukari Y."/>
            <person name="Amoako-Attah I."/>
            <person name="Meinhardt L.W."/>
            <person name="Bailey B.A."/>
            <person name="Cohen S.P."/>
        </authorList>
    </citation>
    <scope>NUCLEOTIDE SEQUENCE [LARGE SCALE GENOMIC DNA]</scope>
    <source>
        <strain evidence="2 3">GH-12</strain>
    </source>
</reference>
<evidence type="ECO:0000313" key="3">
    <source>
        <dbReference type="Proteomes" id="UP001383192"/>
    </source>
</evidence>
<evidence type="ECO:0000313" key="2">
    <source>
        <dbReference type="EMBL" id="KAK7025929.1"/>
    </source>
</evidence>
<keyword evidence="3" id="KW-1185">Reference proteome</keyword>
<feature type="compositionally biased region" description="Basic residues" evidence="1">
    <location>
        <begin position="144"/>
        <end position="154"/>
    </location>
</feature>
<dbReference type="Gene3D" id="3.60.130.30">
    <property type="match status" value="1"/>
</dbReference>